<evidence type="ECO:0000259" key="3">
    <source>
        <dbReference type="Pfam" id="PF00808"/>
    </source>
</evidence>
<dbReference type="PANTHER" id="PTHR10252:SF54">
    <property type="entry name" value="CHROMATIN ACCESSIBILITY COMPLEX PROTEIN 1"/>
    <property type="match status" value="1"/>
</dbReference>
<dbReference type="RefSeq" id="XP_013776826.1">
    <property type="nucleotide sequence ID" value="XM_013921372.2"/>
</dbReference>
<organism evidence="4 5">
    <name type="scientific">Limulus polyphemus</name>
    <name type="common">Atlantic horseshoe crab</name>
    <dbReference type="NCBI Taxonomy" id="6850"/>
    <lineage>
        <taxon>Eukaryota</taxon>
        <taxon>Metazoa</taxon>
        <taxon>Ecdysozoa</taxon>
        <taxon>Arthropoda</taxon>
        <taxon>Chelicerata</taxon>
        <taxon>Merostomata</taxon>
        <taxon>Xiphosura</taxon>
        <taxon>Limulidae</taxon>
        <taxon>Limulus</taxon>
    </lineage>
</organism>
<dbReference type="CDD" id="cd22924">
    <property type="entry name" value="HFD_CHRAC1-like"/>
    <property type="match status" value="1"/>
</dbReference>
<evidence type="ECO:0000256" key="2">
    <source>
        <dbReference type="ARBA" id="ARBA00023242"/>
    </source>
</evidence>
<comment type="subcellular location">
    <subcellularLocation>
        <location evidence="1">Nucleus</location>
    </subcellularLocation>
</comment>
<dbReference type="InterPro" id="IPR003958">
    <property type="entry name" value="CBFA_NFYB_domain"/>
</dbReference>
<protein>
    <submittedName>
        <fullName evidence="5">Chromatin accessibility complex protein 1-like</fullName>
    </submittedName>
</protein>
<dbReference type="Pfam" id="PF00808">
    <property type="entry name" value="CBFD_NFYB_HMF"/>
    <property type="match status" value="1"/>
</dbReference>
<feature type="domain" description="Transcription factor CBF/NF-Y/archaeal histone" evidence="3">
    <location>
        <begin position="12"/>
        <end position="70"/>
    </location>
</feature>
<proteinExistence type="predicted"/>
<reference evidence="5" key="1">
    <citation type="submission" date="2025-08" db="UniProtKB">
        <authorList>
            <consortium name="RefSeq"/>
        </authorList>
    </citation>
    <scope>IDENTIFICATION</scope>
    <source>
        <tissue evidence="5">Muscle</tissue>
    </source>
</reference>
<dbReference type="Gene3D" id="1.10.20.10">
    <property type="entry name" value="Histone, subunit A"/>
    <property type="match status" value="1"/>
</dbReference>
<gene>
    <name evidence="5" type="primary">LOC106461541</name>
</gene>
<dbReference type="InterPro" id="IPR009072">
    <property type="entry name" value="Histone-fold"/>
</dbReference>
<keyword evidence="2" id="KW-0539">Nucleus</keyword>
<evidence type="ECO:0000313" key="4">
    <source>
        <dbReference type="Proteomes" id="UP000694941"/>
    </source>
</evidence>
<sequence length="113" mass="12824">MEKLSKSSKHVSFPLTRIKMIMRSSPDVLNISPDSVTLISKAAELLVEHLAKLAHHQSKDKTKVDYEDVAEVVASHESLDFLQDIVPQKIKASEYLNILKQVEEEEKKLEVDL</sequence>
<evidence type="ECO:0000313" key="5">
    <source>
        <dbReference type="RefSeq" id="XP_013776826.1"/>
    </source>
</evidence>
<dbReference type="Proteomes" id="UP000694941">
    <property type="component" value="Unplaced"/>
</dbReference>
<dbReference type="SUPFAM" id="SSF47113">
    <property type="entry name" value="Histone-fold"/>
    <property type="match status" value="1"/>
</dbReference>
<dbReference type="InterPro" id="IPR050568">
    <property type="entry name" value="Transcr_DNA_Rep_Reg"/>
</dbReference>
<dbReference type="PANTHER" id="PTHR10252">
    <property type="entry name" value="HISTONE-LIKE TRANSCRIPTION FACTOR CCAAT-RELATED"/>
    <property type="match status" value="1"/>
</dbReference>
<accession>A0ABM1B896</accession>
<evidence type="ECO:0000256" key="1">
    <source>
        <dbReference type="ARBA" id="ARBA00004123"/>
    </source>
</evidence>
<name>A0ABM1B896_LIMPO</name>
<dbReference type="GeneID" id="106461541"/>
<keyword evidence="4" id="KW-1185">Reference proteome</keyword>